<proteinExistence type="predicted"/>
<dbReference type="AlphaFoldDB" id="A0A317EHH2"/>
<evidence type="ECO:0000313" key="2">
    <source>
        <dbReference type="Proteomes" id="UP000245461"/>
    </source>
</evidence>
<comment type="caution">
    <text evidence="1">The sequence shown here is derived from an EMBL/GenBank/DDBJ whole genome shotgun (WGS) entry which is preliminary data.</text>
</comment>
<organism evidence="1 2">
    <name type="scientific">Zavarzinia aquatilis</name>
    <dbReference type="NCBI Taxonomy" id="2211142"/>
    <lineage>
        <taxon>Bacteria</taxon>
        <taxon>Pseudomonadati</taxon>
        <taxon>Pseudomonadota</taxon>
        <taxon>Alphaproteobacteria</taxon>
        <taxon>Rhodospirillales</taxon>
        <taxon>Zavarziniaceae</taxon>
        <taxon>Zavarzinia</taxon>
    </lineage>
</organism>
<name>A0A317EHH2_9PROT</name>
<evidence type="ECO:0008006" key="3">
    <source>
        <dbReference type="Google" id="ProtNLM"/>
    </source>
</evidence>
<keyword evidence="2" id="KW-1185">Reference proteome</keyword>
<protein>
    <recommendedName>
        <fullName evidence="3">N-acetyltransferase domain-containing protein</fullName>
    </recommendedName>
</protein>
<dbReference type="EMBL" id="QGLE01000001">
    <property type="protein sequence ID" value="PWR25520.1"/>
    <property type="molecule type" value="Genomic_DNA"/>
</dbReference>
<reference evidence="1 2" key="1">
    <citation type="submission" date="2018-05" db="EMBL/GenBank/DDBJ databases">
        <title>Zavarzinia sp. HR-AS.</title>
        <authorList>
            <person name="Lee Y."/>
            <person name="Jeon C.O."/>
        </authorList>
    </citation>
    <scope>NUCLEOTIDE SEQUENCE [LARGE SCALE GENOMIC DNA]</scope>
    <source>
        <strain evidence="1 2">HR-AS</strain>
    </source>
</reference>
<evidence type="ECO:0000313" key="1">
    <source>
        <dbReference type="EMBL" id="PWR25520.1"/>
    </source>
</evidence>
<dbReference type="Proteomes" id="UP000245461">
    <property type="component" value="Unassembled WGS sequence"/>
</dbReference>
<sequence>MGEGHVDAAFPLAHACLGTPDLGTWRGVARRYAEGNRSGLIVAERDGYIRGLLAYSMVPSLKGGFELVVNAVGVLELLFPERAALALADATRAIAKAHACDEIVFAVPHDSEWLTALLSDHAWHDAGRLMVGHRAMTIDSSRRSL</sequence>
<accession>A0A317EHH2</accession>
<gene>
    <name evidence="1" type="ORF">DKG74_00655</name>
</gene>